<dbReference type="eggNOG" id="ENOG5033A46">
    <property type="taxonomic scope" value="Bacteria"/>
</dbReference>
<dbReference type="InterPro" id="IPR025241">
    <property type="entry name" value="DUF4190"/>
</dbReference>
<protein>
    <submittedName>
        <fullName evidence="3">Putative transmembrane protein</fullName>
    </submittedName>
</protein>
<keyword evidence="4" id="KW-1185">Reference proteome</keyword>
<feature type="transmembrane region" description="Helical" evidence="1">
    <location>
        <begin position="25"/>
        <end position="46"/>
    </location>
</feature>
<organism evidence="3 4">
    <name type="scientific">Rhodanobacter fulvus Jip2</name>
    <dbReference type="NCBI Taxonomy" id="1163408"/>
    <lineage>
        <taxon>Bacteria</taxon>
        <taxon>Pseudomonadati</taxon>
        <taxon>Pseudomonadota</taxon>
        <taxon>Gammaproteobacteria</taxon>
        <taxon>Lysobacterales</taxon>
        <taxon>Rhodanobacteraceae</taxon>
        <taxon>Rhodanobacter</taxon>
    </lineage>
</organism>
<dbReference type="Pfam" id="PF13828">
    <property type="entry name" value="DUF4190"/>
    <property type="match status" value="1"/>
</dbReference>
<dbReference type="STRING" id="1163408.UU9_16511"/>
<gene>
    <name evidence="3" type="ORF">UU9_16511</name>
</gene>
<dbReference type="OrthoDB" id="6183992at2"/>
<sequence length="100" mass="10477">MNYPPHSSPPATTSPLAVASLVSGILAWCVLPFIGAIAAIICGHLARSEIRRSPVDRPTGGDGMAITGLVLGYAQLAAVLLAVLAFVALLFFGFTWFGWH</sequence>
<dbReference type="RefSeq" id="WP_007082924.1">
    <property type="nucleotide sequence ID" value="NZ_AJXU01000081.1"/>
</dbReference>
<keyword evidence="1 3" id="KW-0812">Transmembrane</keyword>
<feature type="transmembrane region" description="Helical" evidence="1">
    <location>
        <begin position="66"/>
        <end position="99"/>
    </location>
</feature>
<evidence type="ECO:0000313" key="4">
    <source>
        <dbReference type="Proteomes" id="UP000004210"/>
    </source>
</evidence>
<evidence type="ECO:0000256" key="1">
    <source>
        <dbReference type="SAM" id="Phobius"/>
    </source>
</evidence>
<name>I4VJ69_9GAMM</name>
<evidence type="ECO:0000313" key="3">
    <source>
        <dbReference type="EMBL" id="EIL87260.1"/>
    </source>
</evidence>
<comment type="caution">
    <text evidence="3">The sequence shown here is derived from an EMBL/GenBank/DDBJ whole genome shotgun (WGS) entry which is preliminary data.</text>
</comment>
<dbReference type="AlphaFoldDB" id="I4VJ69"/>
<keyword evidence="1" id="KW-1133">Transmembrane helix</keyword>
<proteinExistence type="predicted"/>
<dbReference type="EMBL" id="AJXU01000081">
    <property type="protein sequence ID" value="EIL87260.1"/>
    <property type="molecule type" value="Genomic_DNA"/>
</dbReference>
<dbReference type="PATRIC" id="fig|1163408.3.peg.3346"/>
<reference evidence="3 4" key="1">
    <citation type="journal article" date="2012" name="J. Bacteriol.">
        <title>Genome sequences for six rhodanobacter strains, isolated from soils and the terrestrial subsurface, with variable denitrification capabilities.</title>
        <authorList>
            <person name="Kostka J.E."/>
            <person name="Green S.J."/>
            <person name="Rishishwar L."/>
            <person name="Prakash O."/>
            <person name="Katz L.S."/>
            <person name="Marino-Ramirez L."/>
            <person name="Jordan I.K."/>
            <person name="Munk C."/>
            <person name="Ivanova N."/>
            <person name="Mikhailova N."/>
            <person name="Watson D.B."/>
            <person name="Brown S.D."/>
            <person name="Palumbo A.V."/>
            <person name="Brooks S.C."/>
        </authorList>
    </citation>
    <scope>NUCLEOTIDE SEQUENCE [LARGE SCALE GENOMIC DNA]</scope>
    <source>
        <strain evidence="4">Jip2T</strain>
    </source>
</reference>
<evidence type="ECO:0000259" key="2">
    <source>
        <dbReference type="Pfam" id="PF13828"/>
    </source>
</evidence>
<dbReference type="Proteomes" id="UP000004210">
    <property type="component" value="Unassembled WGS sequence"/>
</dbReference>
<keyword evidence="1" id="KW-0472">Membrane</keyword>
<accession>I4VJ69</accession>
<feature type="domain" description="DUF4190" evidence="2">
    <location>
        <begin position="16"/>
        <end position="81"/>
    </location>
</feature>